<dbReference type="Proteomes" id="UP000011682">
    <property type="component" value="Unassembled WGS sequence"/>
</dbReference>
<organism evidence="1 2">
    <name type="scientific">Cystobacter fuscus (strain ATCC 25194 / DSM 2262 / NBRC 100088 / M29)</name>
    <dbReference type="NCBI Taxonomy" id="1242864"/>
    <lineage>
        <taxon>Bacteria</taxon>
        <taxon>Pseudomonadati</taxon>
        <taxon>Myxococcota</taxon>
        <taxon>Myxococcia</taxon>
        <taxon>Myxococcales</taxon>
        <taxon>Cystobacterineae</taxon>
        <taxon>Archangiaceae</taxon>
        <taxon>Cystobacter</taxon>
    </lineage>
</organism>
<dbReference type="PANTHER" id="PTHR34290:SF2">
    <property type="entry name" value="OS04G0668800 PROTEIN"/>
    <property type="match status" value="1"/>
</dbReference>
<dbReference type="AlphaFoldDB" id="S9P1Z0"/>
<evidence type="ECO:0008006" key="3">
    <source>
        <dbReference type="Google" id="ProtNLM"/>
    </source>
</evidence>
<dbReference type="OrthoDB" id="9785438at2"/>
<protein>
    <recommendedName>
        <fullName evidence="3">DUF393 domain-containing protein</fullName>
    </recommendedName>
</protein>
<reference evidence="1" key="1">
    <citation type="submission" date="2013-05" db="EMBL/GenBank/DDBJ databases">
        <title>Genome assembly of Cystobacter fuscus DSM 2262.</title>
        <authorList>
            <person name="Sharma G."/>
            <person name="Khatri I."/>
            <person name="Kaur C."/>
            <person name="Mayilraj S."/>
            <person name="Subramanian S."/>
        </authorList>
    </citation>
    <scope>NUCLEOTIDE SEQUENCE [LARGE SCALE GENOMIC DNA]</scope>
    <source>
        <strain evidence="1">DSM 2262</strain>
    </source>
</reference>
<evidence type="ECO:0000313" key="2">
    <source>
        <dbReference type="Proteomes" id="UP000011682"/>
    </source>
</evidence>
<dbReference type="Pfam" id="PF04134">
    <property type="entry name" value="DCC1-like"/>
    <property type="match status" value="1"/>
</dbReference>
<dbReference type="eggNOG" id="COG3011">
    <property type="taxonomic scope" value="Bacteria"/>
</dbReference>
<sequence>MKELATTPPGHDVILFDGHCRLCLGAAKQFERLLGGGGSELRSFREEGVLAAFPGISLERCEQKMQLVQADGRVFEGAEAVVRALGRGRLGRLLYVYYVPGLRQVADWLYGLIARHRFRIAGKTCTDGTCSIHLKRGKP</sequence>
<name>S9P1Z0_CYSF2</name>
<dbReference type="PANTHER" id="PTHR34290">
    <property type="entry name" value="SI:CH73-390P7.2"/>
    <property type="match status" value="1"/>
</dbReference>
<comment type="caution">
    <text evidence="1">The sequence shown here is derived from an EMBL/GenBank/DDBJ whole genome shotgun (WGS) entry which is preliminary data.</text>
</comment>
<accession>S9P1Z0</accession>
<dbReference type="EMBL" id="ANAH02000066">
    <property type="protein sequence ID" value="EPX56297.1"/>
    <property type="molecule type" value="Genomic_DNA"/>
</dbReference>
<dbReference type="InterPro" id="IPR007263">
    <property type="entry name" value="DCC1-like"/>
</dbReference>
<dbReference type="GO" id="GO:0015035">
    <property type="term" value="F:protein-disulfide reductase activity"/>
    <property type="evidence" value="ECO:0007669"/>
    <property type="project" value="InterPro"/>
</dbReference>
<keyword evidence="2" id="KW-1185">Reference proteome</keyword>
<dbReference type="InterPro" id="IPR044691">
    <property type="entry name" value="DCC1_Trx"/>
</dbReference>
<gene>
    <name evidence="1" type="ORF">D187_007639</name>
</gene>
<dbReference type="RefSeq" id="WP_002625287.1">
    <property type="nucleotide sequence ID" value="NZ_ANAH02000066.1"/>
</dbReference>
<proteinExistence type="predicted"/>
<evidence type="ECO:0000313" key="1">
    <source>
        <dbReference type="EMBL" id="EPX56297.1"/>
    </source>
</evidence>